<dbReference type="GO" id="GO:0004930">
    <property type="term" value="F:G protein-coupled receptor activity"/>
    <property type="evidence" value="ECO:0007669"/>
    <property type="project" value="InterPro"/>
</dbReference>
<keyword evidence="8" id="KW-0106">Calcium</keyword>
<name>A0A2G9S5A0_AQUCT</name>
<evidence type="ECO:0000256" key="11">
    <source>
        <dbReference type="ARBA" id="ARBA00023157"/>
    </source>
</evidence>
<protein>
    <recommendedName>
        <fullName evidence="15">G-protein coupled receptors family 2 profile 2 domain-containing protein</fullName>
    </recommendedName>
</protein>
<dbReference type="PANTHER" id="PTHR12011">
    <property type="entry name" value="ADHESION G-PROTEIN COUPLED RECEPTOR"/>
    <property type="match status" value="1"/>
</dbReference>
<keyword evidence="7" id="KW-0677">Repeat</keyword>
<keyword evidence="6" id="KW-0732">Signal</keyword>
<dbReference type="InterPro" id="IPR000832">
    <property type="entry name" value="GPCR_2_secretin-like"/>
</dbReference>
<dbReference type="InterPro" id="IPR001740">
    <property type="entry name" value="GPCR_2_EMR1-like_rcpt"/>
</dbReference>
<evidence type="ECO:0000313" key="16">
    <source>
        <dbReference type="EMBL" id="PIO35280.1"/>
    </source>
</evidence>
<keyword evidence="5 14" id="KW-0812">Transmembrane</keyword>
<feature type="transmembrane region" description="Helical" evidence="14">
    <location>
        <begin position="121"/>
        <end position="140"/>
    </location>
</feature>
<evidence type="ECO:0000256" key="14">
    <source>
        <dbReference type="SAM" id="Phobius"/>
    </source>
</evidence>
<dbReference type="Proteomes" id="UP000228934">
    <property type="component" value="Unassembled WGS sequence"/>
</dbReference>
<dbReference type="AlphaFoldDB" id="A0A2G9S5A0"/>
<dbReference type="GO" id="GO:0005886">
    <property type="term" value="C:plasma membrane"/>
    <property type="evidence" value="ECO:0007669"/>
    <property type="project" value="UniProtKB-SubCell"/>
</dbReference>
<dbReference type="Pfam" id="PF00002">
    <property type="entry name" value="7tm_2"/>
    <property type="match status" value="1"/>
</dbReference>
<dbReference type="PRINTS" id="PR00249">
    <property type="entry name" value="GPCRSECRETIN"/>
</dbReference>
<feature type="transmembrane region" description="Helical" evidence="14">
    <location>
        <begin position="13"/>
        <end position="34"/>
    </location>
</feature>
<dbReference type="EMBL" id="KV925877">
    <property type="protein sequence ID" value="PIO35280.1"/>
    <property type="molecule type" value="Genomic_DNA"/>
</dbReference>
<comment type="subcellular location">
    <subcellularLocation>
        <location evidence="1">Cell membrane</location>
        <topology evidence="1">Multi-pass membrane protein</topology>
    </subcellularLocation>
</comment>
<proteinExistence type="inferred from homology"/>
<reference evidence="17" key="1">
    <citation type="journal article" date="2017" name="Nat. Commun.">
        <title>The North American bullfrog draft genome provides insight into hormonal regulation of long noncoding RNA.</title>
        <authorList>
            <person name="Hammond S.A."/>
            <person name="Warren R.L."/>
            <person name="Vandervalk B.P."/>
            <person name="Kucuk E."/>
            <person name="Khan H."/>
            <person name="Gibb E.A."/>
            <person name="Pandoh P."/>
            <person name="Kirk H."/>
            <person name="Zhao Y."/>
            <person name="Jones M."/>
            <person name="Mungall A.J."/>
            <person name="Coope R."/>
            <person name="Pleasance S."/>
            <person name="Moore R.A."/>
            <person name="Holt R.A."/>
            <person name="Round J.M."/>
            <person name="Ohora S."/>
            <person name="Walle B.V."/>
            <person name="Veldhoen N."/>
            <person name="Helbing C.C."/>
            <person name="Birol I."/>
        </authorList>
    </citation>
    <scope>NUCLEOTIDE SEQUENCE [LARGE SCALE GENOMIC DNA]</scope>
</reference>
<dbReference type="GO" id="GO:0007166">
    <property type="term" value="P:cell surface receptor signaling pathway"/>
    <property type="evidence" value="ECO:0007669"/>
    <property type="project" value="InterPro"/>
</dbReference>
<feature type="domain" description="G-protein coupled receptors family 2 profile 2" evidence="15">
    <location>
        <begin position="11"/>
        <end position="255"/>
    </location>
</feature>
<feature type="compositionally biased region" description="Polar residues" evidence="13">
    <location>
        <begin position="278"/>
        <end position="295"/>
    </location>
</feature>
<dbReference type="FunFam" id="1.20.1070.10:FF:000054">
    <property type="entry name" value="Adhesion G protein-coupled receptor E3"/>
    <property type="match status" value="1"/>
</dbReference>
<keyword evidence="17" id="KW-1185">Reference proteome</keyword>
<dbReference type="Gene3D" id="1.20.1070.10">
    <property type="entry name" value="Rhodopsin 7-helix transmembrane proteins"/>
    <property type="match status" value="1"/>
</dbReference>
<evidence type="ECO:0000256" key="8">
    <source>
        <dbReference type="ARBA" id="ARBA00022837"/>
    </source>
</evidence>
<dbReference type="PANTHER" id="PTHR12011:SF433">
    <property type="entry name" value="ADHESION G PROTEIN-COUPLED RECEPTOR E1-LIKE-RELATED"/>
    <property type="match status" value="1"/>
</dbReference>
<keyword evidence="11" id="KW-1015">Disulfide bond</keyword>
<feature type="transmembrane region" description="Helical" evidence="14">
    <location>
        <begin position="46"/>
        <end position="64"/>
    </location>
</feature>
<accession>A0A2G9S5A0</accession>
<evidence type="ECO:0000313" key="17">
    <source>
        <dbReference type="Proteomes" id="UP000228934"/>
    </source>
</evidence>
<evidence type="ECO:0000256" key="12">
    <source>
        <dbReference type="ARBA" id="ARBA00023180"/>
    </source>
</evidence>
<feature type="transmembrane region" description="Helical" evidence="14">
    <location>
        <begin position="231"/>
        <end position="254"/>
    </location>
</feature>
<dbReference type="PROSITE" id="PS50261">
    <property type="entry name" value="G_PROTEIN_RECEP_F2_4"/>
    <property type="match status" value="1"/>
</dbReference>
<feature type="region of interest" description="Disordered" evidence="13">
    <location>
        <begin position="278"/>
        <end position="316"/>
    </location>
</feature>
<evidence type="ECO:0000256" key="2">
    <source>
        <dbReference type="ARBA" id="ARBA00007343"/>
    </source>
</evidence>
<evidence type="ECO:0000256" key="9">
    <source>
        <dbReference type="ARBA" id="ARBA00022989"/>
    </source>
</evidence>
<dbReference type="PRINTS" id="PR01128">
    <property type="entry name" value="EMR1HORMONER"/>
</dbReference>
<keyword evidence="3" id="KW-1003">Cell membrane</keyword>
<dbReference type="InterPro" id="IPR017981">
    <property type="entry name" value="GPCR_2-like_7TM"/>
</dbReference>
<dbReference type="GO" id="GO:0007189">
    <property type="term" value="P:adenylate cyclase-activating G protein-coupled receptor signaling pathway"/>
    <property type="evidence" value="ECO:0007669"/>
    <property type="project" value="TreeGrafter"/>
</dbReference>
<sequence length="316" mass="35322">MFLFLQGSFTLTLFSYIGLGVSLLCLSLCLLTFILCRALRSAHTSILTALCGCLFLGQLLFLVGIRQTRIKIVCAIIAGSLQFSFLCAFCWMSIESFLLFMTVRNLRAVNYMASRKSNFPVMCLLGFGTPSVIVGISAAVRPNDYGTDLYCWLRLCIVLSFLGPVLAFIITNTVLLVLTVHLLRKRLASVNTNVSTLKNTRLLTFKAVAQLFILGCTWGIGYFQFGRHALIFSYLFTICNSLQGAYIFLVHCLLNQQVREVYCRLFYSICGRRKQKLDTSTTGTLPSGSKDTSMSDCKRTEISTDNSSRVMKEQSM</sequence>
<evidence type="ECO:0000256" key="6">
    <source>
        <dbReference type="ARBA" id="ARBA00022729"/>
    </source>
</evidence>
<feature type="transmembrane region" description="Helical" evidence="14">
    <location>
        <begin position="70"/>
        <end position="100"/>
    </location>
</feature>
<evidence type="ECO:0000256" key="3">
    <source>
        <dbReference type="ARBA" id="ARBA00022475"/>
    </source>
</evidence>
<evidence type="ECO:0000256" key="4">
    <source>
        <dbReference type="ARBA" id="ARBA00022536"/>
    </source>
</evidence>
<organism evidence="16 17">
    <name type="scientific">Aquarana catesbeiana</name>
    <name type="common">American bullfrog</name>
    <name type="synonym">Rana catesbeiana</name>
    <dbReference type="NCBI Taxonomy" id="8400"/>
    <lineage>
        <taxon>Eukaryota</taxon>
        <taxon>Metazoa</taxon>
        <taxon>Chordata</taxon>
        <taxon>Craniata</taxon>
        <taxon>Vertebrata</taxon>
        <taxon>Euteleostomi</taxon>
        <taxon>Amphibia</taxon>
        <taxon>Batrachia</taxon>
        <taxon>Anura</taxon>
        <taxon>Neobatrachia</taxon>
        <taxon>Ranoidea</taxon>
        <taxon>Ranidae</taxon>
        <taxon>Aquarana</taxon>
    </lineage>
</organism>
<evidence type="ECO:0000256" key="13">
    <source>
        <dbReference type="SAM" id="MobiDB-lite"/>
    </source>
</evidence>
<evidence type="ECO:0000256" key="10">
    <source>
        <dbReference type="ARBA" id="ARBA00023136"/>
    </source>
</evidence>
<keyword evidence="9 14" id="KW-1133">Transmembrane helix</keyword>
<dbReference type="OrthoDB" id="1100386at2759"/>
<comment type="similarity">
    <text evidence="2">Belongs to the G-protein coupled receptor 2 family. Adhesion G-protein coupled receptor (ADGR) subfamily.</text>
</comment>
<keyword evidence="4" id="KW-0245">EGF-like domain</keyword>
<evidence type="ECO:0000256" key="1">
    <source>
        <dbReference type="ARBA" id="ARBA00004651"/>
    </source>
</evidence>
<evidence type="ECO:0000259" key="15">
    <source>
        <dbReference type="PROSITE" id="PS50261"/>
    </source>
</evidence>
<evidence type="ECO:0000256" key="5">
    <source>
        <dbReference type="ARBA" id="ARBA00022692"/>
    </source>
</evidence>
<keyword evidence="12" id="KW-0325">Glycoprotein</keyword>
<evidence type="ECO:0000256" key="7">
    <source>
        <dbReference type="ARBA" id="ARBA00022737"/>
    </source>
</evidence>
<gene>
    <name evidence="16" type="ORF">AB205_0173820</name>
</gene>
<feature type="transmembrane region" description="Helical" evidence="14">
    <location>
        <begin position="203"/>
        <end position="225"/>
    </location>
</feature>
<keyword evidence="10 14" id="KW-0472">Membrane</keyword>
<feature type="transmembrane region" description="Helical" evidence="14">
    <location>
        <begin position="152"/>
        <end position="183"/>
    </location>
</feature>